<accession>A0AAV4Y039</accession>
<dbReference type="EMBL" id="BPLR01018576">
    <property type="protein sequence ID" value="GIZ00687.1"/>
    <property type="molecule type" value="Genomic_DNA"/>
</dbReference>
<proteinExistence type="predicted"/>
<dbReference type="Proteomes" id="UP001054945">
    <property type="component" value="Unassembled WGS sequence"/>
</dbReference>
<protein>
    <submittedName>
        <fullName evidence="1">Uncharacterized protein</fullName>
    </submittedName>
</protein>
<sequence length="81" mass="9440">MLYDACESVADVTLTKLFDSLYSLLGLYVSHSYHKARGECQETDVTIRRMRDMPTLSFLWMSNDPGCRCRFLVMVWKLNPI</sequence>
<name>A0AAV4Y039_CAEEX</name>
<keyword evidence="2" id="KW-1185">Reference proteome</keyword>
<gene>
    <name evidence="1" type="ORF">CEXT_525521</name>
</gene>
<organism evidence="1 2">
    <name type="scientific">Caerostris extrusa</name>
    <name type="common">Bark spider</name>
    <name type="synonym">Caerostris bankana</name>
    <dbReference type="NCBI Taxonomy" id="172846"/>
    <lineage>
        <taxon>Eukaryota</taxon>
        <taxon>Metazoa</taxon>
        <taxon>Ecdysozoa</taxon>
        <taxon>Arthropoda</taxon>
        <taxon>Chelicerata</taxon>
        <taxon>Arachnida</taxon>
        <taxon>Araneae</taxon>
        <taxon>Araneomorphae</taxon>
        <taxon>Entelegynae</taxon>
        <taxon>Araneoidea</taxon>
        <taxon>Araneidae</taxon>
        <taxon>Caerostris</taxon>
    </lineage>
</organism>
<evidence type="ECO:0000313" key="1">
    <source>
        <dbReference type="EMBL" id="GIZ00687.1"/>
    </source>
</evidence>
<dbReference type="AlphaFoldDB" id="A0AAV4Y039"/>
<evidence type="ECO:0000313" key="2">
    <source>
        <dbReference type="Proteomes" id="UP001054945"/>
    </source>
</evidence>
<reference evidence="1 2" key="1">
    <citation type="submission" date="2021-06" db="EMBL/GenBank/DDBJ databases">
        <title>Caerostris extrusa draft genome.</title>
        <authorList>
            <person name="Kono N."/>
            <person name="Arakawa K."/>
        </authorList>
    </citation>
    <scope>NUCLEOTIDE SEQUENCE [LARGE SCALE GENOMIC DNA]</scope>
</reference>
<comment type="caution">
    <text evidence="1">The sequence shown here is derived from an EMBL/GenBank/DDBJ whole genome shotgun (WGS) entry which is preliminary data.</text>
</comment>